<dbReference type="Gene3D" id="3.40.50.10980">
    <property type="entry name" value="Nibrin, BRCT2 domain"/>
    <property type="match status" value="1"/>
</dbReference>
<comment type="similarity">
    <text evidence="7">Belongs to the Nibrin family.</text>
</comment>
<dbReference type="SUPFAM" id="SSF49879">
    <property type="entry name" value="SMAD/FHA domain"/>
    <property type="match status" value="1"/>
</dbReference>
<evidence type="ECO:0000256" key="6">
    <source>
        <dbReference type="ARBA" id="ARBA00023242"/>
    </source>
</evidence>
<feature type="region of interest" description="Disordered" evidence="8">
    <location>
        <begin position="386"/>
        <end position="409"/>
    </location>
</feature>
<dbReference type="PANTHER" id="PTHR12162">
    <property type="entry name" value="NIBRIN-RELATED"/>
    <property type="match status" value="1"/>
</dbReference>
<evidence type="ECO:0000313" key="11">
    <source>
        <dbReference type="Proteomes" id="UP000324832"/>
    </source>
</evidence>
<accession>A0A5E4PMQ7</accession>
<name>A0A5E4PMQ7_9NEOP</name>
<feature type="region of interest" description="Disordered" evidence="8">
    <location>
        <begin position="434"/>
        <end position="454"/>
    </location>
</feature>
<dbReference type="Pfam" id="PF00498">
    <property type="entry name" value="FHA"/>
    <property type="match status" value="1"/>
</dbReference>
<dbReference type="InterPro" id="IPR000253">
    <property type="entry name" value="FHA_dom"/>
</dbReference>
<dbReference type="Pfam" id="PF16508">
    <property type="entry name" value="NIBRIN_BRCT_II"/>
    <property type="match status" value="1"/>
</dbReference>
<evidence type="ECO:0000256" key="2">
    <source>
        <dbReference type="ARBA" id="ARBA00004286"/>
    </source>
</evidence>
<dbReference type="AlphaFoldDB" id="A0A5E4PMQ7"/>
<keyword evidence="3" id="KW-0158">Chromosome</keyword>
<evidence type="ECO:0000256" key="7">
    <source>
        <dbReference type="ARBA" id="ARBA00044757"/>
    </source>
</evidence>
<keyword evidence="5" id="KW-0234">DNA repair</keyword>
<dbReference type="CDD" id="cd22667">
    <property type="entry name" value="FHA_NBN"/>
    <property type="match status" value="1"/>
</dbReference>
<gene>
    <name evidence="10" type="ORF">LSINAPIS_LOCUS952</name>
</gene>
<evidence type="ECO:0000256" key="8">
    <source>
        <dbReference type="SAM" id="MobiDB-lite"/>
    </source>
</evidence>
<evidence type="ECO:0000256" key="3">
    <source>
        <dbReference type="ARBA" id="ARBA00022454"/>
    </source>
</evidence>
<dbReference type="SMART" id="SM00240">
    <property type="entry name" value="FHA"/>
    <property type="match status" value="1"/>
</dbReference>
<comment type="subcellular location">
    <subcellularLocation>
        <location evidence="2">Chromosome</location>
    </subcellularLocation>
    <subcellularLocation>
        <location evidence="1">Nucleus</location>
    </subcellularLocation>
</comment>
<dbReference type="GO" id="GO:0030870">
    <property type="term" value="C:Mre11 complex"/>
    <property type="evidence" value="ECO:0007669"/>
    <property type="project" value="InterPro"/>
</dbReference>
<dbReference type="EMBL" id="FZQP02000104">
    <property type="protein sequence ID" value="VVC87309.1"/>
    <property type="molecule type" value="Genomic_DNA"/>
</dbReference>
<keyword evidence="11" id="KW-1185">Reference proteome</keyword>
<keyword evidence="6" id="KW-0539">Nucleus</keyword>
<feature type="compositionally biased region" description="Polar residues" evidence="8">
    <location>
        <begin position="434"/>
        <end position="449"/>
    </location>
</feature>
<feature type="domain" description="FHA" evidence="9">
    <location>
        <begin position="21"/>
        <end position="74"/>
    </location>
</feature>
<keyword evidence="4" id="KW-0227">DNA damage</keyword>
<dbReference type="SUPFAM" id="SSF52113">
    <property type="entry name" value="BRCT domain"/>
    <property type="match status" value="1"/>
</dbReference>
<dbReference type="InterPro" id="IPR008984">
    <property type="entry name" value="SMAD_FHA_dom_sf"/>
</dbReference>
<dbReference type="PANTHER" id="PTHR12162:SF0">
    <property type="entry name" value="NIBRIN"/>
    <property type="match status" value="1"/>
</dbReference>
<dbReference type="PROSITE" id="PS50006">
    <property type="entry name" value="FHA_DOMAIN"/>
    <property type="match status" value="1"/>
</dbReference>
<dbReference type="Gene3D" id="2.60.200.20">
    <property type="match status" value="1"/>
</dbReference>
<dbReference type="GO" id="GO:0005694">
    <property type="term" value="C:chromosome"/>
    <property type="evidence" value="ECO:0007669"/>
    <property type="project" value="UniProtKB-SubCell"/>
</dbReference>
<feature type="compositionally biased region" description="Basic and acidic residues" evidence="8">
    <location>
        <begin position="399"/>
        <end position="409"/>
    </location>
</feature>
<dbReference type="InterPro" id="IPR032429">
    <property type="entry name" value="Nibrin_BRCT2"/>
</dbReference>
<dbReference type="Gene3D" id="3.40.50.10190">
    <property type="entry name" value="BRCT domain"/>
    <property type="match status" value="1"/>
</dbReference>
<evidence type="ECO:0000313" key="10">
    <source>
        <dbReference type="EMBL" id="VVC87309.1"/>
    </source>
</evidence>
<protein>
    <recommendedName>
        <fullName evidence="9">FHA domain-containing protein</fullName>
    </recommendedName>
</protein>
<dbReference type="InterPro" id="IPR043014">
    <property type="entry name" value="Nibrin_BRCT2_sf"/>
</dbReference>
<dbReference type="Proteomes" id="UP000324832">
    <property type="component" value="Unassembled WGS sequence"/>
</dbReference>
<dbReference type="InterPro" id="IPR036420">
    <property type="entry name" value="BRCT_dom_sf"/>
</dbReference>
<dbReference type="GO" id="GO:0000724">
    <property type="term" value="P:double-strand break repair via homologous recombination"/>
    <property type="evidence" value="ECO:0007669"/>
    <property type="project" value="TreeGrafter"/>
</dbReference>
<evidence type="ECO:0000256" key="5">
    <source>
        <dbReference type="ARBA" id="ARBA00023204"/>
    </source>
</evidence>
<sequence length="595" mass="67217">MWYLTSETDSRVIYVLLGKDVTIGRSLDAQFCNFAIPDDPSISRKHAILSLSGSDLTLRDLGSKYGTFINNNLENVQSDIDHKLTVGDSVKFGKMQSIWNVKQIKFITCTSTLKGENLQTLKEVLKRMGGILKNDWDETCLYLTMPAITLTIKVVLALAQGSYIVNTDFWSKCIESIDKNLPLPNQNFFVPKIVESTLNKEKVSFLPDDSRKLLFKDKKFVFFSKKQYEMYKQVLLKSSASPLLLSETKLSKSSLTEDDIIVIQYNATGPQESQAQKEQMNDIVSYLKNKGKRVIADAEIGLAVLFCSTNKYCNPNFSFKTEVLKQSAQFEGKAKILAQESQEPTQSLCEKENIIINETLPSKSDQNNSAKRKISEEDDINCSLNKKLATGNSSNPNSNDRKRVAEEELSKFPKKKALLNADDDEMFNFISHKSQNSTDTTNKKLNLSKPSKRKFDDDDNIDDDLFDFVGTKKPCTDKNRAQTNDNSDEEQLQPKKIVASITDDVDVKALRGCKLQELMAGNANIINPKIIKKEDTTELDEKFSKIDLGCPVINIRNDLIVKKEPVQMKSFDGLGLKNFKKFKKVWPVKMQVSVI</sequence>
<evidence type="ECO:0000256" key="4">
    <source>
        <dbReference type="ARBA" id="ARBA00022763"/>
    </source>
</evidence>
<dbReference type="GO" id="GO:0007095">
    <property type="term" value="P:mitotic G2 DNA damage checkpoint signaling"/>
    <property type="evidence" value="ECO:0007669"/>
    <property type="project" value="InterPro"/>
</dbReference>
<dbReference type="CDD" id="cd17741">
    <property type="entry name" value="BRCT_nibrin"/>
    <property type="match status" value="1"/>
</dbReference>
<dbReference type="InterPro" id="IPR040227">
    <property type="entry name" value="Nibrin-rel"/>
</dbReference>
<proteinExistence type="inferred from homology"/>
<evidence type="ECO:0000256" key="1">
    <source>
        <dbReference type="ARBA" id="ARBA00004123"/>
    </source>
</evidence>
<evidence type="ECO:0000259" key="9">
    <source>
        <dbReference type="PROSITE" id="PS50006"/>
    </source>
</evidence>
<organism evidence="10 11">
    <name type="scientific">Leptidea sinapis</name>
    <dbReference type="NCBI Taxonomy" id="189913"/>
    <lineage>
        <taxon>Eukaryota</taxon>
        <taxon>Metazoa</taxon>
        <taxon>Ecdysozoa</taxon>
        <taxon>Arthropoda</taxon>
        <taxon>Hexapoda</taxon>
        <taxon>Insecta</taxon>
        <taxon>Pterygota</taxon>
        <taxon>Neoptera</taxon>
        <taxon>Endopterygota</taxon>
        <taxon>Lepidoptera</taxon>
        <taxon>Glossata</taxon>
        <taxon>Ditrysia</taxon>
        <taxon>Papilionoidea</taxon>
        <taxon>Pieridae</taxon>
        <taxon>Dismorphiinae</taxon>
        <taxon>Leptidea</taxon>
    </lineage>
</organism>
<reference evidence="10 11" key="1">
    <citation type="submission" date="2017-07" db="EMBL/GenBank/DDBJ databases">
        <authorList>
            <person name="Talla V."/>
            <person name="Backstrom N."/>
        </authorList>
    </citation>
    <scope>NUCLEOTIDE SEQUENCE [LARGE SCALE GENOMIC DNA]</scope>
</reference>
<dbReference type="FunFam" id="3.40.50.10980:FF:000001">
    <property type="entry name" value="Nibrin"/>
    <property type="match status" value="1"/>
</dbReference>
<dbReference type="GO" id="GO:0003684">
    <property type="term" value="F:damaged DNA binding"/>
    <property type="evidence" value="ECO:0007669"/>
    <property type="project" value="TreeGrafter"/>
</dbReference>